<proteinExistence type="predicted"/>
<dbReference type="EMBL" id="JACVFC010000001">
    <property type="protein sequence ID" value="MBC9928943.1"/>
    <property type="molecule type" value="Genomic_DNA"/>
</dbReference>
<feature type="region of interest" description="Disordered" evidence="1">
    <location>
        <begin position="427"/>
        <end position="480"/>
    </location>
</feature>
<sequence>MVKVTSQPPPANVPVPEDRPLPPGPDEGIDVDFHGPQGEAQPANSQDKSPEYNGVASNEKDEKEEEYKCPECEKEITAEQVKFIIEQKDKKGNVIALSADDEKHLTDILTYLNKYRKDYKLDTCLRKAHFIAQAAAECGRFSTFEEGLNYGHKGLRGNFSKYFVSSFKINDYFNPKHERYNCFTKAEIIDLLAVEYKKKDEKDKKDIQTLLEGDYKELTVDETLLYGRVDEKNGVLIKDDATLKISVKKHDAFKIKWPSRVYGDRMSNGKETGHDGYRFRGRGIIQLTGKENYTKFGNHRKEHPFPDDTTGYIDFTANDSEGALKGNYDKISDTGNLMYAVQSAVVFWAITTSSLPGLADEDDIKQTTYRVNGGYKHLGERNDFIKRARLDDGLKVFTHYRNLHTNGNKSQKDTVIKNLKLLSESRTKKDEATDKMIELKDPEGEKLKNELAPETTKPQAGDQPGAKKEGAPAVAPPKKK</sequence>
<comment type="caution">
    <text evidence="2">The sequence shown here is derived from an EMBL/GenBank/DDBJ whole genome shotgun (WGS) entry which is preliminary data.</text>
</comment>
<gene>
    <name evidence="2" type="ORF">ICL07_01070</name>
</gene>
<dbReference type="Proteomes" id="UP000659124">
    <property type="component" value="Unassembled WGS sequence"/>
</dbReference>
<reference evidence="2 3" key="1">
    <citation type="submission" date="2020-09" db="EMBL/GenBank/DDBJ databases">
        <title>Genome sequences of type strains of Chitinophaga qingshengii and Chitinophaga varians.</title>
        <authorList>
            <person name="Kittiwongwattana C."/>
        </authorList>
    </citation>
    <scope>NUCLEOTIDE SEQUENCE [LARGE SCALE GENOMIC DNA]</scope>
    <source>
        <strain evidence="2 3">JCM 30026</strain>
    </source>
</reference>
<dbReference type="RefSeq" id="WP_188086100.1">
    <property type="nucleotide sequence ID" value="NZ_JACVFC010000001.1"/>
</dbReference>
<dbReference type="Gene3D" id="1.10.530.10">
    <property type="match status" value="1"/>
</dbReference>
<evidence type="ECO:0000313" key="3">
    <source>
        <dbReference type="Proteomes" id="UP000659124"/>
    </source>
</evidence>
<feature type="region of interest" description="Disordered" evidence="1">
    <location>
        <begin position="1"/>
        <end position="69"/>
    </location>
</feature>
<keyword evidence="3" id="KW-1185">Reference proteome</keyword>
<feature type="compositionally biased region" description="Basic and acidic residues" evidence="1">
    <location>
        <begin position="58"/>
        <end position="69"/>
    </location>
</feature>
<evidence type="ECO:0000313" key="2">
    <source>
        <dbReference type="EMBL" id="MBC9928943.1"/>
    </source>
</evidence>
<organism evidence="2 3">
    <name type="scientific">Chitinophaga qingshengii</name>
    <dbReference type="NCBI Taxonomy" id="1569794"/>
    <lineage>
        <taxon>Bacteria</taxon>
        <taxon>Pseudomonadati</taxon>
        <taxon>Bacteroidota</taxon>
        <taxon>Chitinophagia</taxon>
        <taxon>Chitinophagales</taxon>
        <taxon>Chitinophagaceae</taxon>
        <taxon>Chitinophaga</taxon>
    </lineage>
</organism>
<evidence type="ECO:0008006" key="4">
    <source>
        <dbReference type="Google" id="ProtNLM"/>
    </source>
</evidence>
<dbReference type="SUPFAM" id="SSF53955">
    <property type="entry name" value="Lysozyme-like"/>
    <property type="match status" value="1"/>
</dbReference>
<evidence type="ECO:0000256" key="1">
    <source>
        <dbReference type="SAM" id="MobiDB-lite"/>
    </source>
</evidence>
<name>A0ABR7TF52_9BACT</name>
<accession>A0ABR7TF52</accession>
<dbReference type="InterPro" id="IPR023346">
    <property type="entry name" value="Lysozyme-like_dom_sf"/>
</dbReference>
<feature type="compositionally biased region" description="Basic and acidic residues" evidence="1">
    <location>
        <begin position="427"/>
        <end position="451"/>
    </location>
</feature>
<protein>
    <recommendedName>
        <fullName evidence="4">Chitinase</fullName>
    </recommendedName>
</protein>